<dbReference type="GO" id="GO:0003700">
    <property type="term" value="F:DNA-binding transcription factor activity"/>
    <property type="evidence" value="ECO:0007669"/>
    <property type="project" value="InterPro"/>
</dbReference>
<keyword evidence="6" id="KW-1185">Reference proteome</keyword>
<comment type="caution">
    <text evidence="5">The sequence shown here is derived from an EMBL/GenBank/DDBJ whole genome shotgun (WGS) entry which is preliminary data.</text>
</comment>
<dbReference type="AlphaFoldDB" id="A0A2S7U7B4"/>
<reference evidence="5 6" key="1">
    <citation type="submission" date="2017-01" db="EMBL/GenBank/DDBJ databases">
        <title>Trade-off between light-utilization and light-protection in marine flavobacteria.</title>
        <authorList>
            <person name="Kumagai Y."/>
            <person name="Yoshizawa S."/>
            <person name="Kogure K."/>
            <person name="Iwasaki W."/>
        </authorList>
    </citation>
    <scope>NUCLEOTIDE SEQUENCE [LARGE SCALE GENOMIC DNA]</scope>
    <source>
        <strain evidence="5 6">KCTC 32109</strain>
    </source>
</reference>
<keyword evidence="1" id="KW-0805">Transcription regulation</keyword>
<dbReference type="SMART" id="SM00342">
    <property type="entry name" value="HTH_ARAC"/>
    <property type="match status" value="1"/>
</dbReference>
<name>A0A2S7U7B4_9FLAO</name>
<dbReference type="PANTHER" id="PTHR43280">
    <property type="entry name" value="ARAC-FAMILY TRANSCRIPTIONAL REGULATOR"/>
    <property type="match status" value="1"/>
</dbReference>
<keyword evidence="2" id="KW-0238">DNA-binding</keyword>
<evidence type="ECO:0000313" key="6">
    <source>
        <dbReference type="Proteomes" id="UP000239747"/>
    </source>
</evidence>
<evidence type="ECO:0000256" key="3">
    <source>
        <dbReference type="ARBA" id="ARBA00023163"/>
    </source>
</evidence>
<dbReference type="InterPro" id="IPR009057">
    <property type="entry name" value="Homeodomain-like_sf"/>
</dbReference>
<dbReference type="SUPFAM" id="SSF46689">
    <property type="entry name" value="Homeodomain-like"/>
    <property type="match status" value="1"/>
</dbReference>
<dbReference type="EMBL" id="MTPW01000001">
    <property type="protein sequence ID" value="PQJ30889.1"/>
    <property type="molecule type" value="Genomic_DNA"/>
</dbReference>
<protein>
    <submittedName>
        <fullName evidence="5">AraC family transcriptional regulator</fullName>
    </submittedName>
</protein>
<organism evidence="5 6">
    <name type="scientific">Nonlabens arenilitoris</name>
    <dbReference type="NCBI Taxonomy" id="1217969"/>
    <lineage>
        <taxon>Bacteria</taxon>
        <taxon>Pseudomonadati</taxon>
        <taxon>Bacteroidota</taxon>
        <taxon>Flavobacteriia</taxon>
        <taxon>Flavobacteriales</taxon>
        <taxon>Flavobacteriaceae</taxon>
        <taxon>Nonlabens</taxon>
    </lineage>
</organism>
<dbReference type="Gene3D" id="1.10.10.60">
    <property type="entry name" value="Homeodomain-like"/>
    <property type="match status" value="1"/>
</dbReference>
<feature type="domain" description="HTH araC/xylS-type" evidence="4">
    <location>
        <begin position="178"/>
        <end position="276"/>
    </location>
</feature>
<evidence type="ECO:0000256" key="1">
    <source>
        <dbReference type="ARBA" id="ARBA00023015"/>
    </source>
</evidence>
<dbReference type="OrthoDB" id="2666928at2"/>
<accession>A0A2S7U7B4</accession>
<evidence type="ECO:0000259" key="4">
    <source>
        <dbReference type="PROSITE" id="PS01124"/>
    </source>
</evidence>
<dbReference type="PRINTS" id="PR00032">
    <property type="entry name" value="HTHARAC"/>
</dbReference>
<sequence>MKLDYHSIKDNGRLTITSFQCGPSLQLLQEKGLYKIVWCTEGEETLVVDGYDVILKKNQVLFCTPVNIVDIPKDNYGLIAFVFNREFYCIQHNDPEVSCMGLLFYGSSNAPIINLSVKEQASFNAMLVLFQEEFETRDHIQGEMLRTLLKRMLITSTRLIKQDSNQASLSVKQVDLIRKFNILVEQHYKDKHQVADYADLLFKSPKTLSNFFKKHDVKSPLKIINERITAEAKRLLLYSDKSAEEIAYELGYKEPSHFSKFFKTQVGTSPLSFRKEHQFIS</sequence>
<dbReference type="InterPro" id="IPR018060">
    <property type="entry name" value="HTH_AraC"/>
</dbReference>
<gene>
    <name evidence="5" type="ORF">BST92_02610</name>
</gene>
<dbReference type="RefSeq" id="WP_105070052.1">
    <property type="nucleotide sequence ID" value="NZ_MTPW01000001.1"/>
</dbReference>
<keyword evidence="3" id="KW-0804">Transcription</keyword>
<dbReference type="InterPro" id="IPR020449">
    <property type="entry name" value="Tscrpt_reg_AraC-type_HTH"/>
</dbReference>
<proteinExistence type="predicted"/>
<dbReference type="Proteomes" id="UP000239747">
    <property type="component" value="Unassembled WGS sequence"/>
</dbReference>
<dbReference type="PANTHER" id="PTHR43280:SF32">
    <property type="entry name" value="TRANSCRIPTIONAL REGULATORY PROTEIN"/>
    <property type="match status" value="1"/>
</dbReference>
<evidence type="ECO:0000313" key="5">
    <source>
        <dbReference type="EMBL" id="PQJ30889.1"/>
    </source>
</evidence>
<evidence type="ECO:0000256" key="2">
    <source>
        <dbReference type="ARBA" id="ARBA00023125"/>
    </source>
</evidence>
<dbReference type="GO" id="GO:0043565">
    <property type="term" value="F:sequence-specific DNA binding"/>
    <property type="evidence" value="ECO:0007669"/>
    <property type="project" value="InterPro"/>
</dbReference>
<dbReference type="PROSITE" id="PS01124">
    <property type="entry name" value="HTH_ARAC_FAMILY_2"/>
    <property type="match status" value="1"/>
</dbReference>
<dbReference type="Pfam" id="PF12833">
    <property type="entry name" value="HTH_18"/>
    <property type="match status" value="1"/>
</dbReference>